<sequence length="260" mass="27713">MTKKLVALDIDGTLLHHDGRMSDEVRDAVQAVARAGHHVVIATGRSVLGIVPVLETLQLPRGFAVTSNGAVLARVHGSDWEVIDTVTFDPAPVLDVLENAWPDAVVGIEEPGVGTKVSADFPDGELMGPVKVVSWQELGAEPTTRLTFRSPSGTAEDFVELVERLGLHGVNYAVGYTAWLDINPEGVSKASALEQVRRKLQVEPGDTIAIGDHRNDLEMLAWAARGVAMGQAPDEVKAVADEVTAPVEEDGAAVILRQLV</sequence>
<dbReference type="Pfam" id="PF08282">
    <property type="entry name" value="Hydrolase_3"/>
    <property type="match status" value="2"/>
</dbReference>
<dbReference type="PANTHER" id="PTHR10000:SF8">
    <property type="entry name" value="HAD SUPERFAMILY HYDROLASE-LIKE, TYPE 3"/>
    <property type="match status" value="1"/>
</dbReference>
<proteinExistence type="predicted"/>
<dbReference type="Gene3D" id="3.30.1240.10">
    <property type="match status" value="1"/>
</dbReference>
<dbReference type="Proteomes" id="UP000557772">
    <property type="component" value="Unassembled WGS sequence"/>
</dbReference>
<name>A0A849AE74_9MICO</name>
<dbReference type="SFLD" id="SFLDG01140">
    <property type="entry name" value="C2.B:_Phosphomannomutase_and_P"/>
    <property type="match status" value="1"/>
</dbReference>
<dbReference type="SFLD" id="SFLDS00003">
    <property type="entry name" value="Haloacid_Dehalogenase"/>
    <property type="match status" value="1"/>
</dbReference>
<dbReference type="GO" id="GO:0016791">
    <property type="term" value="F:phosphatase activity"/>
    <property type="evidence" value="ECO:0007669"/>
    <property type="project" value="TreeGrafter"/>
</dbReference>
<dbReference type="InterPro" id="IPR023214">
    <property type="entry name" value="HAD_sf"/>
</dbReference>
<dbReference type="InterPro" id="IPR006379">
    <property type="entry name" value="HAD-SF_hydro_IIB"/>
</dbReference>
<accession>A0A849AE74</accession>
<dbReference type="AlphaFoldDB" id="A0A849AE74"/>
<dbReference type="SUPFAM" id="SSF56784">
    <property type="entry name" value="HAD-like"/>
    <property type="match status" value="1"/>
</dbReference>
<organism evidence="1 2">
    <name type="scientific">Flexivirga aerilata</name>
    <dbReference type="NCBI Taxonomy" id="1656889"/>
    <lineage>
        <taxon>Bacteria</taxon>
        <taxon>Bacillati</taxon>
        <taxon>Actinomycetota</taxon>
        <taxon>Actinomycetes</taxon>
        <taxon>Micrococcales</taxon>
        <taxon>Dermacoccaceae</taxon>
        <taxon>Flexivirga</taxon>
    </lineage>
</organism>
<dbReference type="NCBIfam" id="TIGR01484">
    <property type="entry name" value="HAD-SF-IIB"/>
    <property type="match status" value="1"/>
</dbReference>
<reference evidence="1 2" key="1">
    <citation type="submission" date="2020-05" db="EMBL/GenBank/DDBJ databases">
        <title>Flexivirga sp. ID2601S isolated from air conditioner.</title>
        <authorList>
            <person name="Kim D.H."/>
        </authorList>
    </citation>
    <scope>NUCLEOTIDE SEQUENCE [LARGE SCALE GENOMIC DNA]</scope>
    <source>
        <strain evidence="1 2">ID2601S</strain>
    </source>
</reference>
<dbReference type="InterPro" id="IPR036412">
    <property type="entry name" value="HAD-like_sf"/>
</dbReference>
<gene>
    <name evidence="1" type="ORF">HJ588_02825</name>
</gene>
<dbReference type="GO" id="GO:0000287">
    <property type="term" value="F:magnesium ion binding"/>
    <property type="evidence" value="ECO:0007669"/>
    <property type="project" value="TreeGrafter"/>
</dbReference>
<protein>
    <submittedName>
        <fullName evidence="1">HAD family phosphatase</fullName>
    </submittedName>
</protein>
<evidence type="ECO:0000313" key="2">
    <source>
        <dbReference type="Proteomes" id="UP000557772"/>
    </source>
</evidence>
<evidence type="ECO:0000313" key="1">
    <source>
        <dbReference type="EMBL" id="NNG38207.1"/>
    </source>
</evidence>
<dbReference type="PANTHER" id="PTHR10000">
    <property type="entry name" value="PHOSPHOSERINE PHOSPHATASE"/>
    <property type="match status" value="1"/>
</dbReference>
<dbReference type="Gene3D" id="3.40.50.1000">
    <property type="entry name" value="HAD superfamily/HAD-like"/>
    <property type="match status" value="1"/>
</dbReference>
<comment type="caution">
    <text evidence="1">The sequence shown here is derived from an EMBL/GenBank/DDBJ whole genome shotgun (WGS) entry which is preliminary data.</text>
</comment>
<dbReference type="GO" id="GO:0005829">
    <property type="term" value="C:cytosol"/>
    <property type="evidence" value="ECO:0007669"/>
    <property type="project" value="TreeGrafter"/>
</dbReference>
<keyword evidence="2" id="KW-1185">Reference proteome</keyword>
<dbReference type="EMBL" id="JABENB010000001">
    <property type="protein sequence ID" value="NNG38207.1"/>
    <property type="molecule type" value="Genomic_DNA"/>
</dbReference>